<accession>A0ACD4CDT6</accession>
<name>A0ACD4CDT6_9BACI</name>
<keyword evidence="2" id="KW-1185">Reference proteome</keyword>
<gene>
    <name evidence="1" type="ORF">N5C46_11245</name>
</gene>
<keyword evidence="1" id="KW-0378">Hydrolase</keyword>
<organism evidence="1 2">
    <name type="scientific">Rossellomorea vietnamensis</name>
    <dbReference type="NCBI Taxonomy" id="218284"/>
    <lineage>
        <taxon>Bacteria</taxon>
        <taxon>Bacillati</taxon>
        <taxon>Bacillota</taxon>
        <taxon>Bacilli</taxon>
        <taxon>Bacillales</taxon>
        <taxon>Bacillaceae</taxon>
        <taxon>Rossellomorea</taxon>
    </lineage>
</organism>
<evidence type="ECO:0000313" key="2">
    <source>
        <dbReference type="Proteomes" id="UP001064027"/>
    </source>
</evidence>
<dbReference type="Proteomes" id="UP001064027">
    <property type="component" value="Chromosome"/>
</dbReference>
<proteinExistence type="predicted"/>
<evidence type="ECO:0000313" key="1">
    <source>
        <dbReference type="EMBL" id="UXH46584.1"/>
    </source>
</evidence>
<sequence>MIQLQQNSSTLVIVIHEIYGINQHIQDFCSYISSQGKDVICPNLLEKGSAFDYSQEEMAYRSFVKDIGFEEAVVKIKSILSIYRQKYKRIVIIGFSAGATVAWLCSDDERVDGVIGYYGSRIRNYLEVTPLCPTMLFFPEEEPSFQVDEVIAKLERKNIDIQKYSGTHGFSDPYSSNFHKESSQKARDRIIDFLTEKVE</sequence>
<reference evidence="1" key="1">
    <citation type="submission" date="2022-09" db="EMBL/GenBank/DDBJ databases">
        <title>Complete genome sequence of Rossellomorea vietnamensis strain RL-WG62, a newly isolated PGPR with the potential for plant salinity stress alleviation.</title>
        <authorList>
            <person name="Ren L."/>
            <person name="Wang G."/>
            <person name="Hu H."/>
        </authorList>
    </citation>
    <scope>NUCLEOTIDE SEQUENCE</scope>
    <source>
        <strain evidence="1">RL-WG62</strain>
    </source>
</reference>
<dbReference type="EMBL" id="CP104558">
    <property type="protein sequence ID" value="UXH46584.1"/>
    <property type="molecule type" value="Genomic_DNA"/>
</dbReference>
<protein>
    <submittedName>
        <fullName evidence="1">Dienelactone hydrolase family protein</fullName>
    </submittedName>
</protein>